<dbReference type="EMBL" id="VJMJ01000001">
    <property type="protein sequence ID" value="KAF0745592.1"/>
    <property type="molecule type" value="Genomic_DNA"/>
</dbReference>
<gene>
    <name evidence="3" type="ORF">Ae201684_000047</name>
</gene>
<evidence type="ECO:0000313" key="3">
    <source>
        <dbReference type="EMBL" id="KAF0745592.1"/>
    </source>
</evidence>
<dbReference type="Proteomes" id="UP000481153">
    <property type="component" value="Unassembled WGS sequence"/>
</dbReference>
<organism evidence="3 4">
    <name type="scientific">Aphanomyces euteiches</name>
    <dbReference type="NCBI Taxonomy" id="100861"/>
    <lineage>
        <taxon>Eukaryota</taxon>
        <taxon>Sar</taxon>
        <taxon>Stramenopiles</taxon>
        <taxon>Oomycota</taxon>
        <taxon>Saprolegniomycetes</taxon>
        <taxon>Saprolegniales</taxon>
        <taxon>Verrucalvaceae</taxon>
        <taxon>Aphanomyces</taxon>
    </lineage>
</organism>
<dbReference type="AlphaFoldDB" id="A0A6G0XY93"/>
<feature type="coiled-coil region" evidence="1">
    <location>
        <begin position="29"/>
        <end position="56"/>
    </location>
</feature>
<protein>
    <submittedName>
        <fullName evidence="3">Uncharacterized protein</fullName>
    </submittedName>
</protein>
<accession>A0A6G0XY93</accession>
<keyword evidence="1" id="KW-0175">Coiled coil</keyword>
<sequence length="173" mass="18794">MARGAETQGAMDQSHFVDALTMYINDVVEGQLKTELEAAETATNQLRERVVALTTDSTNVKSQLTEKTKHAQRLDDRVVALVSEFKAAKAKVAAKNSVTTALEDEVVALKTASHKKSPRCQTRATRSGFGCASSVSSSVLSMRRSCCLEWPRSGQKTTLSRTPRPIGDTLSSY</sequence>
<comment type="caution">
    <text evidence="3">The sequence shown here is derived from an EMBL/GenBank/DDBJ whole genome shotgun (WGS) entry which is preliminary data.</text>
</comment>
<dbReference type="VEuPathDB" id="FungiDB:AeMF1_000738"/>
<reference evidence="3 4" key="1">
    <citation type="submission" date="2019-07" db="EMBL/GenBank/DDBJ databases">
        <title>Genomics analysis of Aphanomyces spp. identifies a new class of oomycete effector associated with host adaptation.</title>
        <authorList>
            <person name="Gaulin E."/>
        </authorList>
    </citation>
    <scope>NUCLEOTIDE SEQUENCE [LARGE SCALE GENOMIC DNA]</scope>
    <source>
        <strain evidence="3 4">ATCC 201684</strain>
    </source>
</reference>
<name>A0A6G0XY93_9STRA</name>
<proteinExistence type="predicted"/>
<keyword evidence="4" id="KW-1185">Reference proteome</keyword>
<evidence type="ECO:0000256" key="1">
    <source>
        <dbReference type="SAM" id="Coils"/>
    </source>
</evidence>
<feature type="region of interest" description="Disordered" evidence="2">
    <location>
        <begin position="153"/>
        <end position="173"/>
    </location>
</feature>
<evidence type="ECO:0000313" key="4">
    <source>
        <dbReference type="Proteomes" id="UP000481153"/>
    </source>
</evidence>
<evidence type="ECO:0000256" key="2">
    <source>
        <dbReference type="SAM" id="MobiDB-lite"/>
    </source>
</evidence>